<keyword evidence="1" id="KW-0812">Transmembrane</keyword>
<dbReference type="KEGG" id="pho:PH0689"/>
<evidence type="ECO:0000256" key="1">
    <source>
        <dbReference type="SAM" id="Phobius"/>
    </source>
</evidence>
<feature type="transmembrane region" description="Helical" evidence="1">
    <location>
        <begin position="6"/>
        <end position="27"/>
    </location>
</feature>
<name>O58421_PYRHO</name>
<sequence>MPGSMYVEFIISPIALTVPLISKNFCIKSKRIKKLSSKVIWFPSYGLSTNPLSCLFKLSIVFHHILANTRFDFLQRFFKILSCDYQFIEELFTFLLQFLLWHALNNPPQRV</sequence>
<keyword evidence="3" id="KW-1185">Reference proteome</keyword>
<organism evidence="2 3">
    <name type="scientific">Pyrococcus horikoshii (strain ATCC 700860 / DSM 12428 / JCM 9974 / NBRC 100139 / OT-3)</name>
    <dbReference type="NCBI Taxonomy" id="70601"/>
    <lineage>
        <taxon>Archaea</taxon>
        <taxon>Methanobacteriati</taxon>
        <taxon>Methanobacteriota</taxon>
        <taxon>Thermococci</taxon>
        <taxon>Thermococcales</taxon>
        <taxon>Thermococcaceae</taxon>
        <taxon>Pyrococcus</taxon>
    </lineage>
</organism>
<dbReference type="AlphaFoldDB" id="O58421"/>
<reference evidence="2 3" key="1">
    <citation type="journal article" date="1998" name="DNA Res.">
        <title>Complete sequence and gene organization of the genome of a hyper-thermophilic archaebacterium, Pyrococcus horikoshii OT3.</title>
        <authorList>
            <person name="Kawarabayasi Y."/>
            <person name="Sawada M."/>
            <person name="Horikawa H."/>
            <person name="Haikawa Y."/>
            <person name="Hino Y."/>
            <person name="Yamamoto S."/>
            <person name="Sekine M."/>
            <person name="Baba S."/>
            <person name="Kosugi H."/>
            <person name="Hosoyama A."/>
            <person name="Nagai Y."/>
            <person name="Sakai M."/>
            <person name="Ogura K."/>
            <person name="Otuka R."/>
            <person name="Nakazawa H."/>
            <person name="Takamiya M."/>
            <person name="Ohfuku Y."/>
            <person name="Funahashi T."/>
            <person name="Tanaka T."/>
            <person name="Kudoh Y."/>
            <person name="Yamazaki J."/>
            <person name="Kushida N."/>
            <person name="Oguchi A."/>
            <person name="Aoki K."/>
            <person name="Nakamura Y."/>
            <person name="Robb T.F."/>
            <person name="Horikoshi K."/>
            <person name="Masuchi Y."/>
            <person name="Shizuya H."/>
            <person name="Kikuchi H."/>
        </authorList>
    </citation>
    <scope>NUCLEOTIDE SEQUENCE [LARGE SCALE GENOMIC DNA]</scope>
    <source>
        <strain evidence="3">ATCC 700860 / DSM 12428 / JCM 9974 / NBRC 100139 / OT-3</strain>
    </source>
</reference>
<keyword evidence="1" id="KW-1133">Transmembrane helix</keyword>
<dbReference type="PIR" id="B71115">
    <property type="entry name" value="B71115"/>
</dbReference>
<keyword evidence="1" id="KW-0472">Membrane</keyword>
<proteinExistence type="predicted"/>
<accession>O58421</accession>
<dbReference type="EMBL" id="BA000001">
    <property type="protein sequence ID" value="BAA29780.1"/>
    <property type="molecule type" value="Genomic_DNA"/>
</dbReference>
<gene>
    <name evidence="2" type="ordered locus">PH0689</name>
</gene>
<dbReference type="Proteomes" id="UP000000752">
    <property type="component" value="Chromosome"/>
</dbReference>
<protein>
    <submittedName>
        <fullName evidence="2">Uncharacterized protein</fullName>
    </submittedName>
</protein>
<evidence type="ECO:0000313" key="3">
    <source>
        <dbReference type="Proteomes" id="UP000000752"/>
    </source>
</evidence>
<evidence type="ECO:0000313" key="2">
    <source>
        <dbReference type="EMBL" id="BAA29780.1"/>
    </source>
</evidence>
<dbReference type="EnsemblBacteria" id="BAA29780">
    <property type="protein sequence ID" value="BAA29780"/>
    <property type="gene ID" value="BAA29780"/>
</dbReference>